<dbReference type="GO" id="GO:0005829">
    <property type="term" value="C:cytosol"/>
    <property type="evidence" value="ECO:0007669"/>
    <property type="project" value="UniProtKB-SubCell"/>
</dbReference>
<dbReference type="FunFam" id="1.25.40.10:FF:000024">
    <property type="entry name" value="Tetratricopeptide repeat (TPR)-like superfamily protein"/>
    <property type="match status" value="1"/>
</dbReference>
<keyword evidence="3" id="KW-0963">Cytoplasm</keyword>
<feature type="compositionally biased region" description="Basic and acidic residues" evidence="8">
    <location>
        <begin position="1188"/>
        <end position="1197"/>
    </location>
</feature>
<protein>
    <recommendedName>
        <fullName evidence="9">Clu domain-containing protein</fullName>
    </recommendedName>
</protein>
<dbReference type="PROSITE" id="PS50005">
    <property type="entry name" value="TPR"/>
    <property type="match status" value="1"/>
</dbReference>
<dbReference type="CDD" id="cd15466">
    <property type="entry name" value="CLU-central"/>
    <property type="match status" value="1"/>
</dbReference>
<dbReference type="GO" id="GO:0003729">
    <property type="term" value="F:mRNA binding"/>
    <property type="evidence" value="ECO:0007669"/>
    <property type="project" value="UniProtKB-ARBA"/>
</dbReference>
<feature type="compositionally biased region" description="Low complexity" evidence="8">
    <location>
        <begin position="159"/>
        <end position="169"/>
    </location>
</feature>
<evidence type="ECO:0000259" key="9">
    <source>
        <dbReference type="PROSITE" id="PS51823"/>
    </source>
</evidence>
<evidence type="ECO:0000256" key="7">
    <source>
        <dbReference type="PROSITE-ProRule" id="PRU00339"/>
    </source>
</evidence>
<dbReference type="InterPro" id="IPR033646">
    <property type="entry name" value="CLU-central"/>
</dbReference>
<comment type="caution">
    <text evidence="10">The sequence shown here is derived from an EMBL/GenBank/DDBJ whole genome shotgun (WGS) entry which is preliminary data.</text>
</comment>
<evidence type="ECO:0000256" key="3">
    <source>
        <dbReference type="ARBA" id="ARBA00022490"/>
    </source>
</evidence>
<accession>A0AAW1VR58</accession>
<organism evidence="10 11">
    <name type="scientific">Rubus argutus</name>
    <name type="common">Southern blackberry</name>
    <dbReference type="NCBI Taxonomy" id="59490"/>
    <lineage>
        <taxon>Eukaryota</taxon>
        <taxon>Viridiplantae</taxon>
        <taxon>Streptophyta</taxon>
        <taxon>Embryophyta</taxon>
        <taxon>Tracheophyta</taxon>
        <taxon>Spermatophyta</taxon>
        <taxon>Magnoliopsida</taxon>
        <taxon>eudicotyledons</taxon>
        <taxon>Gunneridae</taxon>
        <taxon>Pentapetalae</taxon>
        <taxon>rosids</taxon>
        <taxon>fabids</taxon>
        <taxon>Rosales</taxon>
        <taxon>Rosaceae</taxon>
        <taxon>Rosoideae</taxon>
        <taxon>Rosoideae incertae sedis</taxon>
        <taxon>Rubus</taxon>
    </lineage>
</organism>
<dbReference type="InterPro" id="IPR011990">
    <property type="entry name" value="TPR-like_helical_dom_sf"/>
</dbReference>
<keyword evidence="6" id="KW-0539">Nucleus</keyword>
<dbReference type="InterPro" id="IPR028275">
    <property type="entry name" value="CLU_N"/>
</dbReference>
<keyword evidence="5 7" id="KW-0802">TPR repeat</keyword>
<evidence type="ECO:0000256" key="1">
    <source>
        <dbReference type="ARBA" id="ARBA00004123"/>
    </source>
</evidence>
<dbReference type="SMART" id="SM00028">
    <property type="entry name" value="TPR"/>
    <property type="match status" value="3"/>
</dbReference>
<dbReference type="Pfam" id="PF13424">
    <property type="entry name" value="TPR_12"/>
    <property type="match status" value="2"/>
</dbReference>
<evidence type="ECO:0000313" key="11">
    <source>
        <dbReference type="Proteomes" id="UP001457282"/>
    </source>
</evidence>
<dbReference type="InterPro" id="IPR023231">
    <property type="entry name" value="GSKIP_dom_sf"/>
</dbReference>
<evidence type="ECO:0000256" key="4">
    <source>
        <dbReference type="ARBA" id="ARBA00022737"/>
    </source>
</evidence>
<sequence>MAPRNSRGKGKGGEKKKKEEKVLPVVMDITVNLPDESSVVLKGISTDRIIDVRQLLSVNTETCNITNFSLSHEVRGKRLKDTVDISALKPCVMTLVEEDYDEESATAHVRRVLDIVACTTSFGASPSSAPAKDQSLKPDASGIGSGKLAPGAQDKSAKKSGAATKSPGSPGTDKRDVAVDSDAELSHSCLKLGSFYDFFSLAHLTPPLQFIRRVTRRQVDEISADDHLYSLEVKLCNGKVVLVEACRKGFYSVGKQRILCHNLVDLLRQLSRAFDNAYDDLLKAFSERNKFGNLPYGFRANTWLVPPIAGQSPSGFPALPVEDEAWGGNGGGLGRDGQFDLIPWANEFWYIASMPCKTAEERQVRDRKAFLLHSLFVDVSIFRAIKAVQNVMAKPDLTCSAGNSEVLYTERAGDLNVTVTKDVNNASCKVDTKIDGIQATGVDIKNLAQRNLLKGITADENTAAHDVTTLGVVNVRYCGYIAVVKVEGKETKKVSSPSQSIDLLDQPEGGANALNINSLRLLLHTTTPSEQNRLPSHGQGLEHEELSASCAFVESLLEESLAKLEKEELDSDDFVRWELGACWIQHLQDQKNADKDKKPLGEKAKNEMKVEGLGTPLRSLKNTKKKLDGANIKVQSDSSKSHADNIVGDVENAVSPVESKIETSAKENELVLTEMLSDAAFARLKESETGLHCKSLQELIDLSQKYYSEVALPKLVADFGSLELSPVDGRTLTDFMHTRGLRMRSLGQVVKLSEKLSHVQSLCIHEMIVRAFKHILQAVIAAVNNTEKMAVSIAAAMNLMLGAPENEEFNKSCNVHSLVWRWLDVFLRKRYGWDVSSFNYNDVRRFAILRGLCHKVGIEMVPRDFDMESPNPFQSSDIVSLVPVHKQAACSSADGRQLLESSKTALDKGKLEDAVAYGTKAFAKLVAVCGPYHRMTAGAYSLLAVVLYHTGDFNQATIYQQKALDINERELGLDHPDTMKSYGDLAVFYYRLQHTELALKYVKRALYLLHLTCGSSHPNTAATYINVAMMEEGLGNVHVALRYLHKALKCNQKLLGPDHIQTAASYHAIAIALSLMEAYPLSVQHEQTTLQILRAKLGPDDLRTQDAAAWLEYFESKAFEQQEAARNGTRKPDASIASKGHLSVSDLLDYINPTQDAKGRDAAMKRKSYITKLKEKSYQTISSASSDDSSKETTKEVSDEETQTLEPRERTDPIQENIPASVEPQHVVAEIPEENSNVISSEAHVEGEDDWQPVQRPRSAGSYGRRVKQRRAAIGKVYSYQKKYVDTDMEYPSVKNTNQNSRYYLLKKRPTSHGSYTENHIANPSQGTKFGRRIVKAVAYRVKSMPLSTKVIAAESSSSSEGSPNVSPHDIGPVKSSIVSLGKSPSYKEVALAPPGSIAKMQTAFPQNGTPDNHEHSIQIQEEENIEVKGDSKPKITVVETILEEKKDSVLVTTEALQEQTGLVLKKEGINSTEAKEDNTSLIFGTMDELGSSAVKIQEAVADNLLIDGLPKSIDSAKEGLCENNPSGTCELHDSNSTSQGVDDLEASSVASSVDTRGLPNKKLSASAAPFNPSPSIRAAPVPMNIAIPSGAGSVPTVAPWPVNMNIHPGAATVLPTANPIHCHLCSLLLTVNPQVVRTSTFPVTSAFHPNHFTWQCNVNPNVSEFVPTTVWHGCHPMEFSAPAPVVEPISDPPPLQTKLQSDDSVPVLPVDIDNVGETKKEADILTSEAISNPIESVQEDGPSLWGVENAQNEPCDSPNGNVGSSTERTTDGEKTFSILIRGRRNRKQTLRMPVSLLSRPYGSQSFKVIYNRVVRGNEASKSINFSSSENCTATAT</sequence>
<feature type="region of interest" description="Disordered" evidence="8">
    <location>
        <begin position="1526"/>
        <end position="1572"/>
    </location>
</feature>
<dbReference type="PROSITE" id="PS51823">
    <property type="entry name" value="CLU"/>
    <property type="match status" value="1"/>
</dbReference>
<dbReference type="Gene3D" id="1.25.40.10">
    <property type="entry name" value="Tetratricopeptide repeat domain"/>
    <property type="match status" value="1"/>
</dbReference>
<dbReference type="Proteomes" id="UP001457282">
    <property type="component" value="Unassembled WGS sequence"/>
</dbReference>
<evidence type="ECO:0000256" key="6">
    <source>
        <dbReference type="ARBA" id="ARBA00023242"/>
    </source>
</evidence>
<dbReference type="Pfam" id="PF15044">
    <property type="entry name" value="CLU_N"/>
    <property type="match status" value="1"/>
</dbReference>
<feature type="region of interest" description="Disordered" evidence="8">
    <location>
        <begin position="1243"/>
        <end position="1265"/>
    </location>
</feature>
<reference evidence="10 11" key="1">
    <citation type="journal article" date="2023" name="G3 (Bethesda)">
        <title>A chromosome-length genome assembly and annotation of blackberry (Rubus argutus, cv. 'Hillquist').</title>
        <authorList>
            <person name="Bruna T."/>
            <person name="Aryal R."/>
            <person name="Dudchenko O."/>
            <person name="Sargent D.J."/>
            <person name="Mead D."/>
            <person name="Buti M."/>
            <person name="Cavallini A."/>
            <person name="Hytonen T."/>
            <person name="Andres J."/>
            <person name="Pham M."/>
            <person name="Weisz D."/>
            <person name="Mascagni F."/>
            <person name="Usai G."/>
            <person name="Natali L."/>
            <person name="Bassil N."/>
            <person name="Fernandez G.E."/>
            <person name="Lomsadze A."/>
            <person name="Armour M."/>
            <person name="Olukolu B."/>
            <person name="Poorten T."/>
            <person name="Britton C."/>
            <person name="Davik J."/>
            <person name="Ashrafi H."/>
            <person name="Aiden E.L."/>
            <person name="Borodovsky M."/>
            <person name="Worthington M."/>
        </authorList>
    </citation>
    <scope>NUCLEOTIDE SEQUENCE [LARGE SCALE GENOMIC DNA]</scope>
    <source>
        <strain evidence="10">PI 553951</strain>
    </source>
</reference>
<dbReference type="Pfam" id="PF12807">
    <property type="entry name" value="eIF3_p135"/>
    <property type="match status" value="1"/>
</dbReference>
<dbReference type="InterPro" id="IPR027523">
    <property type="entry name" value="CLU_prot"/>
</dbReference>
<dbReference type="GO" id="GO:0005634">
    <property type="term" value="C:nucleus"/>
    <property type="evidence" value="ECO:0007669"/>
    <property type="project" value="UniProtKB-SubCell"/>
</dbReference>
<evidence type="ECO:0000256" key="8">
    <source>
        <dbReference type="SAM" id="MobiDB-lite"/>
    </source>
</evidence>
<dbReference type="GO" id="GO:0019750">
    <property type="term" value="P:chloroplast localization"/>
    <property type="evidence" value="ECO:0007669"/>
    <property type="project" value="UniProtKB-ARBA"/>
</dbReference>
<keyword evidence="4" id="KW-0677">Repeat</keyword>
<evidence type="ECO:0000313" key="10">
    <source>
        <dbReference type="EMBL" id="KAK9910190.1"/>
    </source>
</evidence>
<dbReference type="PANTHER" id="PTHR12601:SF17">
    <property type="entry name" value="PROTEIN REDUCED CHLOROPLAST COVERAGE 1"/>
    <property type="match status" value="1"/>
</dbReference>
<feature type="domain" description="Clu" evidence="9">
    <location>
        <begin position="322"/>
        <end position="598"/>
    </location>
</feature>
<name>A0AAW1VR58_RUBAR</name>
<dbReference type="InterPro" id="IPR025697">
    <property type="entry name" value="CLU_dom"/>
</dbReference>
<dbReference type="EMBL" id="JBEDUW010000007">
    <property type="protein sequence ID" value="KAK9910190.1"/>
    <property type="molecule type" value="Genomic_DNA"/>
</dbReference>
<feature type="region of interest" description="Disordered" evidence="8">
    <location>
        <begin position="123"/>
        <end position="176"/>
    </location>
</feature>
<dbReference type="InterPro" id="IPR019734">
    <property type="entry name" value="TPR_rpt"/>
</dbReference>
<gene>
    <name evidence="10" type="ORF">M0R45_034161</name>
</gene>
<dbReference type="PANTHER" id="PTHR12601">
    <property type="entry name" value="EUKARYOTIC TRANSLATION INITIATION FACTOR 3 SUBUNIT EIF-3"/>
    <property type="match status" value="1"/>
</dbReference>
<evidence type="ECO:0000256" key="5">
    <source>
        <dbReference type="ARBA" id="ARBA00022803"/>
    </source>
</evidence>
<feature type="repeat" description="TPR" evidence="7">
    <location>
        <begin position="937"/>
        <end position="970"/>
    </location>
</feature>
<feature type="region of interest" description="Disordered" evidence="8">
    <location>
        <begin position="1177"/>
        <end position="1224"/>
    </location>
</feature>
<comment type="subcellular location">
    <subcellularLocation>
        <location evidence="2">Cytoplasm</location>
        <location evidence="2">Cytosol</location>
    </subcellularLocation>
    <subcellularLocation>
        <location evidence="1">Nucleus</location>
    </subcellularLocation>
</comment>
<proteinExistence type="predicted"/>
<evidence type="ECO:0000256" key="2">
    <source>
        <dbReference type="ARBA" id="ARBA00004514"/>
    </source>
</evidence>
<dbReference type="SUPFAM" id="SSF48452">
    <property type="entry name" value="TPR-like"/>
    <property type="match status" value="1"/>
</dbReference>
<dbReference type="SUPFAM" id="SSF103107">
    <property type="entry name" value="Hypothetical protein c14orf129, hspc210"/>
    <property type="match status" value="1"/>
</dbReference>
<keyword evidence="11" id="KW-1185">Reference proteome</keyword>